<evidence type="ECO:0000256" key="2">
    <source>
        <dbReference type="ARBA" id="ARBA00023136"/>
    </source>
</evidence>
<evidence type="ECO:0000259" key="6">
    <source>
        <dbReference type="Pfam" id="PF14905"/>
    </source>
</evidence>
<proteinExistence type="predicted"/>
<keyword evidence="3" id="KW-0998">Cell outer membrane</keyword>
<feature type="compositionally biased region" description="Basic and acidic residues" evidence="4">
    <location>
        <begin position="797"/>
        <end position="807"/>
    </location>
</feature>
<evidence type="ECO:0000259" key="5">
    <source>
        <dbReference type="Pfam" id="PF07715"/>
    </source>
</evidence>
<gene>
    <name evidence="7" type="ORF">ACHKAR_01710</name>
</gene>
<reference evidence="7 8" key="1">
    <citation type="journal article" date="2013" name="Int. J. Syst. Evol. Microbiol.">
        <title>Marinoscillum luteum sp. nov., isolated from marine sediment.</title>
        <authorList>
            <person name="Cha I.T."/>
            <person name="Park S.J."/>
            <person name="Kim S.J."/>
            <person name="Kim J.G."/>
            <person name="Jung M.Y."/>
            <person name="Shin K.S."/>
            <person name="Kwon K.K."/>
            <person name="Yang S.H."/>
            <person name="Seo Y.S."/>
            <person name="Rhee S.K."/>
        </authorList>
    </citation>
    <scope>NUCLEOTIDE SEQUENCE [LARGE SCALE GENOMIC DNA]</scope>
    <source>
        <strain evidence="7 8">KCTC 23939</strain>
    </source>
</reference>
<evidence type="ECO:0000313" key="7">
    <source>
        <dbReference type="EMBL" id="MFH6982131.1"/>
    </source>
</evidence>
<keyword evidence="2" id="KW-0472">Membrane</keyword>
<dbReference type="Gene3D" id="2.40.170.20">
    <property type="entry name" value="TonB-dependent receptor, beta-barrel domain"/>
    <property type="match status" value="1"/>
</dbReference>
<dbReference type="Proteomes" id="UP001610063">
    <property type="component" value="Unassembled WGS sequence"/>
</dbReference>
<evidence type="ECO:0000256" key="3">
    <source>
        <dbReference type="ARBA" id="ARBA00023237"/>
    </source>
</evidence>
<dbReference type="Gene3D" id="2.60.40.1120">
    <property type="entry name" value="Carboxypeptidase-like, regulatory domain"/>
    <property type="match status" value="1"/>
</dbReference>
<name>A0ABW7N3U7_9BACT</name>
<feature type="domain" description="Outer membrane protein beta-barrel" evidence="6">
    <location>
        <begin position="381"/>
        <end position="790"/>
    </location>
</feature>
<dbReference type="InterPro" id="IPR037066">
    <property type="entry name" value="Plug_dom_sf"/>
</dbReference>
<evidence type="ECO:0000313" key="8">
    <source>
        <dbReference type="Proteomes" id="UP001610063"/>
    </source>
</evidence>
<keyword evidence="8" id="KW-1185">Reference proteome</keyword>
<feature type="region of interest" description="Disordered" evidence="4">
    <location>
        <begin position="795"/>
        <end position="814"/>
    </location>
</feature>
<dbReference type="RefSeq" id="WP_395415908.1">
    <property type="nucleotide sequence ID" value="NZ_JBIPKE010000009.1"/>
</dbReference>
<protein>
    <submittedName>
        <fullName evidence="7">TonB-dependent receptor domain-containing protein</fullName>
    </submittedName>
</protein>
<dbReference type="Pfam" id="PF14905">
    <property type="entry name" value="OMP_b-brl_3"/>
    <property type="match status" value="1"/>
</dbReference>
<accession>A0ABW7N3U7</accession>
<dbReference type="SUPFAM" id="SSF56935">
    <property type="entry name" value="Porins"/>
    <property type="match status" value="1"/>
</dbReference>
<evidence type="ECO:0000256" key="4">
    <source>
        <dbReference type="SAM" id="MobiDB-lite"/>
    </source>
</evidence>
<organism evidence="7 8">
    <name type="scientific">Marinoscillum luteum</name>
    <dbReference type="NCBI Taxonomy" id="861051"/>
    <lineage>
        <taxon>Bacteria</taxon>
        <taxon>Pseudomonadati</taxon>
        <taxon>Bacteroidota</taxon>
        <taxon>Cytophagia</taxon>
        <taxon>Cytophagales</taxon>
        <taxon>Reichenbachiellaceae</taxon>
        <taxon>Marinoscillum</taxon>
    </lineage>
</organism>
<dbReference type="Pfam" id="PF13715">
    <property type="entry name" value="CarbopepD_reg_2"/>
    <property type="match status" value="1"/>
</dbReference>
<dbReference type="Pfam" id="PF07715">
    <property type="entry name" value="Plug"/>
    <property type="match status" value="1"/>
</dbReference>
<evidence type="ECO:0000256" key="1">
    <source>
        <dbReference type="ARBA" id="ARBA00004442"/>
    </source>
</evidence>
<dbReference type="EMBL" id="JBIPKE010000009">
    <property type="protein sequence ID" value="MFH6982131.1"/>
    <property type="molecule type" value="Genomic_DNA"/>
</dbReference>
<keyword evidence="7" id="KW-0675">Receptor</keyword>
<comment type="subcellular location">
    <subcellularLocation>
        <location evidence="1">Cell outer membrane</location>
    </subcellularLocation>
</comment>
<comment type="caution">
    <text evidence="7">The sequence shown here is derived from an EMBL/GenBank/DDBJ whole genome shotgun (WGS) entry which is preliminary data.</text>
</comment>
<dbReference type="Gene3D" id="2.170.130.10">
    <property type="entry name" value="TonB-dependent receptor, plug domain"/>
    <property type="match status" value="1"/>
</dbReference>
<dbReference type="InterPro" id="IPR008969">
    <property type="entry name" value="CarboxyPept-like_regulatory"/>
</dbReference>
<dbReference type="PANTHER" id="PTHR40980:SF4">
    <property type="entry name" value="TONB-DEPENDENT RECEPTOR-LIKE BETA-BARREL DOMAIN-CONTAINING PROTEIN"/>
    <property type="match status" value="1"/>
</dbReference>
<dbReference type="InterPro" id="IPR036942">
    <property type="entry name" value="Beta-barrel_TonB_sf"/>
</dbReference>
<dbReference type="PANTHER" id="PTHR40980">
    <property type="entry name" value="PLUG DOMAIN-CONTAINING PROTEIN"/>
    <property type="match status" value="1"/>
</dbReference>
<sequence>MIRNTYTFLFIFLFGITLHGASPIEEAPSIRGQVIDAGTGQPLEFATVSAVRADDKSLITGSITDAEGRFSLAVEPGEYVVKIQFVTFETKEISVIVGQGNRNPDLGTISMKPSVSELDEVVVSGERTQMQLSLDKKVYNVGKDLSSLGGSASDILGNLPSVTVDVEGNVELRGSSSVKVLIDGKPSGLVGLSSTDALRQLQGNMIERVEIITNPSARYDAEGMAGIINIILKKDKGNGLNGSFQVNTGYPHNHGASANVNFRKKWVNLFLNYGVNYNKAPGLGGASQQYMLPDTSYTTDLSRQHIRGGISNNVRFGADFYLNDYSTITTSFLYRYSDELNDSELEYKDYDGNEQLIDYTRREDTETEGDENLEYAVNYTRTFQRQGQKLTADFQYQNNNELEKSDIVQYQGATMAESVPELFQKVRNDEGEKRLMLQSDYIQPFGQKGKVEAGFRSTFREVKNIYNVQEKNDPSEAYVPLDTFSTDFAYNEDVHAFYGIVSNELDKISWQLGLRSETTSINTVFQETGKQRNWQYTNLFPSAFFTYKLKGENQLQLSYSRRINRPRFRELNPFSSFTDNRNFRIGNPELQPEFTDSYETGFLQNLKASSIYYGVYYRHTTQLIRRVSLAPNESGERVQIPYNIGESDALGMEINAAHEFTSWYRVSGNFNFYHQQITGTVGDTINLGARTTTFSTRVSNNFKIPKLFDAQVNVNYQAPQNQSQGRRLSVTVVDVGLTRDIWKNNGTISLSARDLFNSRKWRSITDIPTFYEESTWQWRKGPTFVLTATYRLNQKKQRPERGAGRDEFEGDGGF</sequence>
<feature type="domain" description="TonB-dependent receptor plug" evidence="5">
    <location>
        <begin position="150"/>
        <end position="227"/>
    </location>
</feature>
<dbReference type="SUPFAM" id="SSF49464">
    <property type="entry name" value="Carboxypeptidase regulatory domain-like"/>
    <property type="match status" value="1"/>
</dbReference>
<dbReference type="InterPro" id="IPR041700">
    <property type="entry name" value="OMP_b-brl_3"/>
</dbReference>
<dbReference type="InterPro" id="IPR012910">
    <property type="entry name" value="Plug_dom"/>
</dbReference>